<dbReference type="EMBL" id="CYYV01000014">
    <property type="protein sequence ID" value="CUO75095.1"/>
    <property type="molecule type" value="Genomic_DNA"/>
</dbReference>
<evidence type="ECO:0000259" key="7">
    <source>
        <dbReference type="PROSITE" id="PS50075"/>
    </source>
</evidence>
<feature type="modified residue" description="O-(pantetheine 4'-phosphoryl)serine" evidence="4">
    <location>
        <position position="35"/>
    </location>
</feature>
<keyword evidence="4" id="KW-0443">Lipid metabolism</keyword>
<evidence type="ECO:0000256" key="6">
    <source>
        <dbReference type="RuleBase" id="RU003545"/>
    </source>
</evidence>
<dbReference type="RefSeq" id="WP_022462732.1">
    <property type="nucleotide sequence ID" value="NZ_CABJFB010000010.1"/>
</dbReference>
<dbReference type="GO" id="GO:0005829">
    <property type="term" value="C:cytosol"/>
    <property type="evidence" value="ECO:0007669"/>
    <property type="project" value="TreeGrafter"/>
</dbReference>
<dbReference type="AlphaFoldDB" id="A0A174HQE3"/>
<dbReference type="Proteomes" id="UP000095706">
    <property type="component" value="Unassembled WGS sequence"/>
</dbReference>
<evidence type="ECO:0000256" key="3">
    <source>
        <dbReference type="ARBA" id="ARBA00022553"/>
    </source>
</evidence>
<accession>A0A174HQE3</accession>
<name>A0A174HQE3_9FIRM</name>
<dbReference type="PANTHER" id="PTHR20863:SF62">
    <property type="entry name" value="ACYL CARRIER PROTEIN"/>
    <property type="match status" value="1"/>
</dbReference>
<dbReference type="InterPro" id="IPR003231">
    <property type="entry name" value="ACP"/>
</dbReference>
<evidence type="ECO:0000256" key="4">
    <source>
        <dbReference type="HAMAP-Rule" id="MF_01217"/>
    </source>
</evidence>
<keyword evidence="1 4" id="KW-0596">Phosphopantetheine</keyword>
<comment type="PTM">
    <text evidence="6">4'-phosphopantetheine is transferred from CoA to a specific serine of apo-ACP by acpS.</text>
</comment>
<dbReference type="InterPro" id="IPR036736">
    <property type="entry name" value="ACP-like_sf"/>
</dbReference>
<proteinExistence type="inferred from homology"/>
<reference evidence="8 10" key="1">
    <citation type="submission" date="2015-09" db="EMBL/GenBank/DDBJ databases">
        <authorList>
            <consortium name="Pathogen Informatics"/>
        </authorList>
    </citation>
    <scope>NUCLEOTIDE SEQUENCE [LARGE SCALE GENOMIC DNA]</scope>
    <source>
        <strain evidence="8 10">2789STDY5608849</strain>
    </source>
</reference>
<dbReference type="UniPathway" id="UPA00094"/>
<keyword evidence="3 4" id="KW-0597">Phosphoprotein</keyword>
<dbReference type="GO" id="GO:0000035">
    <property type="term" value="F:acyl binding"/>
    <property type="evidence" value="ECO:0007669"/>
    <property type="project" value="TreeGrafter"/>
</dbReference>
<dbReference type="NCBIfam" id="NF002148">
    <property type="entry name" value="PRK00982.1-2"/>
    <property type="match status" value="1"/>
</dbReference>
<dbReference type="NCBIfam" id="NF002150">
    <property type="entry name" value="PRK00982.1-4"/>
    <property type="match status" value="1"/>
</dbReference>
<dbReference type="Proteomes" id="UP000737612">
    <property type="component" value="Unassembled WGS sequence"/>
</dbReference>
<evidence type="ECO:0000313" key="10">
    <source>
        <dbReference type="Proteomes" id="UP000095706"/>
    </source>
</evidence>
<dbReference type="PANTHER" id="PTHR20863">
    <property type="entry name" value="ACYL CARRIER PROTEIN"/>
    <property type="match status" value="1"/>
</dbReference>
<comment type="function">
    <text evidence="4 6">Carrier of the growing fatty acid chain in fatty acid biosynthesis.</text>
</comment>
<evidence type="ECO:0000256" key="1">
    <source>
        <dbReference type="ARBA" id="ARBA00022450"/>
    </source>
</evidence>
<comment type="similarity">
    <text evidence="4">Belongs to the acyl carrier protein (ACP) family.</text>
</comment>
<keyword evidence="4" id="KW-0444">Lipid biosynthesis</keyword>
<evidence type="ECO:0000313" key="8">
    <source>
        <dbReference type="EMBL" id="CUO75095.1"/>
    </source>
</evidence>
<dbReference type="STRING" id="1150298.ERS852406_02743"/>
<feature type="domain" description="Carrier" evidence="7">
    <location>
        <begin position="1"/>
        <end position="75"/>
    </location>
</feature>
<comment type="subcellular location">
    <subcellularLocation>
        <location evidence="4">Cytoplasm</location>
    </subcellularLocation>
</comment>
<dbReference type="GO" id="GO:0009245">
    <property type="term" value="P:lipid A biosynthetic process"/>
    <property type="evidence" value="ECO:0007669"/>
    <property type="project" value="TreeGrafter"/>
</dbReference>
<dbReference type="GO" id="GO:0016020">
    <property type="term" value="C:membrane"/>
    <property type="evidence" value="ECO:0007669"/>
    <property type="project" value="GOC"/>
</dbReference>
<dbReference type="Gene3D" id="1.10.1200.10">
    <property type="entry name" value="ACP-like"/>
    <property type="match status" value="1"/>
</dbReference>
<evidence type="ECO:0000313" key="9">
    <source>
        <dbReference type="EMBL" id="MBN2953292.1"/>
    </source>
</evidence>
<dbReference type="Pfam" id="PF00550">
    <property type="entry name" value="PP-binding"/>
    <property type="match status" value="1"/>
</dbReference>
<dbReference type="PROSITE" id="PS50075">
    <property type="entry name" value="CARRIER"/>
    <property type="match status" value="1"/>
</dbReference>
<dbReference type="SUPFAM" id="SSF47336">
    <property type="entry name" value="ACP-like"/>
    <property type="match status" value="1"/>
</dbReference>
<dbReference type="HAMAP" id="MF_01217">
    <property type="entry name" value="Acyl_carrier"/>
    <property type="match status" value="1"/>
</dbReference>
<evidence type="ECO:0000256" key="2">
    <source>
        <dbReference type="ARBA" id="ARBA00022490"/>
    </source>
</evidence>
<dbReference type="EMBL" id="JAFHBD010000029">
    <property type="protein sequence ID" value="MBN2953292.1"/>
    <property type="molecule type" value="Genomic_DNA"/>
</dbReference>
<reference evidence="9" key="2">
    <citation type="submission" date="2021-02" db="EMBL/GenBank/DDBJ databases">
        <title>Metagenome-assembled genomes from human diarrheal sample B26.</title>
        <authorList>
            <person name="Ateba T.P."/>
            <person name="Alayande K.A."/>
            <person name="Mwanza M."/>
        </authorList>
    </citation>
    <scope>NUCLEOTIDE SEQUENCE</scope>
    <source>
        <strain evidence="9">06WH</strain>
    </source>
</reference>
<keyword evidence="4" id="KW-0275">Fatty acid biosynthesis</keyword>
<comment type="PTM">
    <text evidence="4">4'-phosphopantetheine is transferred from CoA to a specific serine of apo-ACP by AcpS. This modification is essential for activity because fatty acids are bound in thioester linkage to the sulfhydryl of the prosthetic group.</text>
</comment>
<keyword evidence="2 4" id="KW-0963">Cytoplasm</keyword>
<dbReference type="InterPro" id="IPR009081">
    <property type="entry name" value="PP-bd_ACP"/>
</dbReference>
<evidence type="ECO:0000256" key="5">
    <source>
        <dbReference type="NCBIfam" id="TIGR00517"/>
    </source>
</evidence>
<dbReference type="OrthoDB" id="9804551at2"/>
<comment type="pathway">
    <text evidence="4 6">Lipid metabolism; fatty acid biosynthesis.</text>
</comment>
<dbReference type="GO" id="GO:0000036">
    <property type="term" value="F:acyl carrier activity"/>
    <property type="evidence" value="ECO:0007669"/>
    <property type="project" value="UniProtKB-UniRule"/>
</dbReference>
<gene>
    <name evidence="8" type="primary">acpP_2</name>
    <name evidence="4 9" type="synonym">acpP</name>
    <name evidence="8" type="ORF">ERS852406_02743</name>
    <name evidence="9" type="ORF">JTJ23_06760</name>
</gene>
<organism evidence="8 10">
    <name type="scientific">Fusicatenibacter saccharivorans</name>
    <dbReference type="NCBI Taxonomy" id="1150298"/>
    <lineage>
        <taxon>Bacteria</taxon>
        <taxon>Bacillati</taxon>
        <taxon>Bacillota</taxon>
        <taxon>Clostridia</taxon>
        <taxon>Lachnospirales</taxon>
        <taxon>Lachnospiraceae</taxon>
        <taxon>Fusicatenibacter</taxon>
    </lineage>
</organism>
<keyword evidence="4" id="KW-0276">Fatty acid metabolism</keyword>
<dbReference type="NCBIfam" id="TIGR00517">
    <property type="entry name" value="acyl_carrier"/>
    <property type="match status" value="1"/>
</dbReference>
<protein>
    <recommendedName>
        <fullName evidence="4 5">Acyl carrier protein</fullName>
        <shortName evidence="4">ACP</shortName>
    </recommendedName>
</protein>
<sequence>MEFEKLQEIIADVLNVDPNEVTMETTFADDLGADSLDVFQIVMGIEEEFDIQIEAEEAEHIVSVEDAVEAIKKKLAE</sequence>